<feature type="domain" description="Peptidase M12A" evidence="17">
    <location>
        <begin position="50"/>
        <end position="249"/>
    </location>
</feature>
<keyword evidence="3 13" id="KW-0645">Protease</keyword>
<feature type="binding site" evidence="13">
    <location>
        <position position="155"/>
    </location>
    <ligand>
        <name>Zn(2+)</name>
        <dbReference type="ChEBI" id="CHEBI:29105"/>
        <note>catalytic</note>
    </ligand>
</feature>
<evidence type="ECO:0000256" key="14">
    <source>
        <dbReference type="RuleBase" id="RU361183"/>
    </source>
</evidence>
<comment type="function">
    <text evidence="1">Metalloprotease.</text>
</comment>
<evidence type="ECO:0000256" key="3">
    <source>
        <dbReference type="ARBA" id="ARBA00022670"/>
    </source>
</evidence>
<dbReference type="OMA" id="ETRRWPN"/>
<dbReference type="Pfam" id="PF01400">
    <property type="entry name" value="Astacin"/>
    <property type="match status" value="1"/>
</dbReference>
<evidence type="ECO:0000256" key="6">
    <source>
        <dbReference type="ARBA" id="ARBA00022801"/>
    </source>
</evidence>
<dbReference type="GeneID" id="110240186"/>
<keyword evidence="8 13" id="KW-0482">Metalloprotease</keyword>
<keyword evidence="7 13" id="KW-0862">Zinc</keyword>
<evidence type="ECO:0000256" key="9">
    <source>
        <dbReference type="ARBA" id="ARBA00023145"/>
    </source>
</evidence>
<sequence length="294" mass="32560">MKWILACAFFAVAFAINPEEAETDPDVFEGDMILTPEQKMAAVNGWDVDAPLGRGGIKNKRWPGGVFVYQIDGALARSSKAMNAINGAFREWSSKTCITFKKRTNERDYAYFRIGSGCSSWVGRSGGRQTINLASGCWYVGIVAHEIGHALGFYHEQSRPDRDNYVTIMWNNIIEKSKFNFNKYNRGTIDSLGTPYDYGSVMHYGSRAFSKNGRPTIVAKQSGVTLGQRRGLSAIDAKQMNLMYKSECSGGGGGGGSSCVNNHSRCDEWAQRGECKKNPRWMLVNCKKSCKVCS</sequence>
<evidence type="ECO:0000256" key="8">
    <source>
        <dbReference type="ARBA" id="ARBA00023049"/>
    </source>
</evidence>
<dbReference type="OrthoDB" id="291007at2759"/>
<dbReference type="FunFam" id="3.40.390.10:FF:000015">
    <property type="entry name" value="Meprin A subunit"/>
    <property type="match status" value="1"/>
</dbReference>
<dbReference type="PROSITE" id="PS51670">
    <property type="entry name" value="SHKT"/>
    <property type="match status" value="1"/>
</dbReference>
<comment type="cofactor">
    <cofactor evidence="13 14">
        <name>Zn(2+)</name>
        <dbReference type="ChEBI" id="CHEBI:29105"/>
    </cofactor>
    <text evidence="13 14">Binds 1 zinc ion per subunit.</text>
</comment>
<feature type="disulfide bond" evidence="12">
    <location>
        <begin position="259"/>
        <end position="293"/>
    </location>
</feature>
<dbReference type="CDD" id="cd04280">
    <property type="entry name" value="ZnMc_astacin_like"/>
    <property type="match status" value="1"/>
</dbReference>
<evidence type="ECO:0000259" key="17">
    <source>
        <dbReference type="PROSITE" id="PS51864"/>
    </source>
</evidence>
<keyword evidence="6 13" id="KW-0378">Hydrolase</keyword>
<dbReference type="InterPro" id="IPR003582">
    <property type="entry name" value="ShKT_dom"/>
</dbReference>
<accession>A0A913XAV0</accession>
<evidence type="ECO:0000256" key="10">
    <source>
        <dbReference type="ARBA" id="ARBA00023157"/>
    </source>
</evidence>
<evidence type="ECO:0000259" key="16">
    <source>
        <dbReference type="PROSITE" id="PS51670"/>
    </source>
</evidence>
<keyword evidence="10 12" id="KW-1015">Disulfide bond</keyword>
<keyword evidence="2" id="KW-0800">Toxin</keyword>
<dbReference type="RefSeq" id="XP_020901633.1">
    <property type="nucleotide sequence ID" value="XM_021045974.1"/>
</dbReference>
<evidence type="ECO:0000256" key="11">
    <source>
        <dbReference type="ARBA" id="ARBA00023180"/>
    </source>
</evidence>
<dbReference type="InterPro" id="IPR001506">
    <property type="entry name" value="Peptidase_M12A"/>
</dbReference>
<dbReference type="KEGG" id="epa:110240186"/>
<evidence type="ECO:0000256" key="7">
    <source>
        <dbReference type="ARBA" id="ARBA00022833"/>
    </source>
</evidence>
<keyword evidence="9" id="KW-0865">Zymogen</keyword>
<dbReference type="EnsemblMetazoa" id="XM_021045974.1">
    <property type="protein sequence ID" value="XP_020901633.1"/>
    <property type="gene ID" value="LOC110240186"/>
</dbReference>
<dbReference type="Pfam" id="PF01549">
    <property type="entry name" value="ShK"/>
    <property type="match status" value="1"/>
</dbReference>
<evidence type="ECO:0000256" key="15">
    <source>
        <dbReference type="SAM" id="SignalP"/>
    </source>
</evidence>
<name>A0A913XAV0_EXADI</name>
<evidence type="ECO:0000256" key="4">
    <source>
        <dbReference type="ARBA" id="ARBA00022723"/>
    </source>
</evidence>
<dbReference type="GO" id="GO:0090729">
    <property type="term" value="F:toxin activity"/>
    <property type="evidence" value="ECO:0007669"/>
    <property type="project" value="UniProtKB-KW"/>
</dbReference>
<dbReference type="Gene3D" id="3.40.390.10">
    <property type="entry name" value="Collagenase (Catalytic Domain)"/>
    <property type="match status" value="1"/>
</dbReference>
<feature type="signal peptide" evidence="15">
    <location>
        <begin position="1"/>
        <end position="15"/>
    </location>
</feature>
<keyword evidence="4 13" id="KW-0479">Metal-binding</keyword>
<feature type="domain" description="ShKT" evidence="16">
    <location>
        <begin position="259"/>
        <end position="293"/>
    </location>
</feature>
<dbReference type="InterPro" id="IPR006026">
    <property type="entry name" value="Peptidase_Metallo"/>
</dbReference>
<dbReference type="EC" id="3.4.24.-" evidence="14"/>
<dbReference type="PRINTS" id="PR00480">
    <property type="entry name" value="ASTACIN"/>
</dbReference>
<dbReference type="InterPro" id="IPR024079">
    <property type="entry name" value="MetalloPept_cat_dom_sf"/>
</dbReference>
<keyword evidence="5 15" id="KW-0732">Signal</keyword>
<feature type="binding site" evidence="13">
    <location>
        <position position="149"/>
    </location>
    <ligand>
        <name>Zn(2+)</name>
        <dbReference type="ChEBI" id="CHEBI:29105"/>
        <note>catalytic</note>
    </ligand>
</feature>
<evidence type="ECO:0000313" key="18">
    <source>
        <dbReference type="EnsemblMetazoa" id="XP_020901633.1"/>
    </source>
</evidence>
<dbReference type="GO" id="GO:0006508">
    <property type="term" value="P:proteolysis"/>
    <property type="evidence" value="ECO:0007669"/>
    <property type="project" value="UniProtKB-KW"/>
</dbReference>
<evidence type="ECO:0000256" key="5">
    <source>
        <dbReference type="ARBA" id="ARBA00022729"/>
    </source>
</evidence>
<feature type="active site" evidence="13">
    <location>
        <position position="146"/>
    </location>
</feature>
<evidence type="ECO:0000256" key="13">
    <source>
        <dbReference type="PROSITE-ProRule" id="PRU01211"/>
    </source>
</evidence>
<dbReference type="PANTHER" id="PTHR10127">
    <property type="entry name" value="DISCOIDIN, CUB, EGF, LAMININ , AND ZINC METALLOPROTEASE DOMAIN CONTAINING"/>
    <property type="match status" value="1"/>
</dbReference>
<dbReference type="SMART" id="SM00254">
    <property type="entry name" value="ShKT"/>
    <property type="match status" value="1"/>
</dbReference>
<dbReference type="GO" id="GO:0004222">
    <property type="term" value="F:metalloendopeptidase activity"/>
    <property type="evidence" value="ECO:0007669"/>
    <property type="project" value="UniProtKB-UniRule"/>
</dbReference>
<reference evidence="18" key="1">
    <citation type="submission" date="2022-11" db="UniProtKB">
        <authorList>
            <consortium name="EnsemblMetazoa"/>
        </authorList>
    </citation>
    <scope>IDENTIFICATION</scope>
</reference>
<dbReference type="PROSITE" id="PS51864">
    <property type="entry name" value="ASTACIN"/>
    <property type="match status" value="1"/>
</dbReference>
<comment type="caution">
    <text evidence="12">Lacks conserved residue(s) required for the propagation of feature annotation.</text>
</comment>
<dbReference type="SMART" id="SM00235">
    <property type="entry name" value="ZnMc"/>
    <property type="match status" value="1"/>
</dbReference>
<evidence type="ECO:0000256" key="1">
    <source>
        <dbReference type="ARBA" id="ARBA00002657"/>
    </source>
</evidence>
<proteinExistence type="predicted"/>
<dbReference type="GO" id="GO:0008270">
    <property type="term" value="F:zinc ion binding"/>
    <property type="evidence" value="ECO:0007669"/>
    <property type="project" value="UniProtKB-UniRule"/>
</dbReference>
<evidence type="ECO:0000256" key="12">
    <source>
        <dbReference type="PROSITE-ProRule" id="PRU01005"/>
    </source>
</evidence>
<dbReference type="Proteomes" id="UP000887567">
    <property type="component" value="Unplaced"/>
</dbReference>
<dbReference type="PANTHER" id="PTHR10127:SF780">
    <property type="entry name" value="METALLOENDOPEPTIDASE"/>
    <property type="match status" value="1"/>
</dbReference>
<dbReference type="SUPFAM" id="SSF55486">
    <property type="entry name" value="Metalloproteases ('zincins'), catalytic domain"/>
    <property type="match status" value="1"/>
</dbReference>
<dbReference type="AlphaFoldDB" id="A0A913XAV0"/>
<feature type="chain" id="PRO_5036719391" description="Metalloendopeptidase" evidence="15">
    <location>
        <begin position="16"/>
        <end position="294"/>
    </location>
</feature>
<feature type="binding site" evidence="13">
    <location>
        <position position="145"/>
    </location>
    <ligand>
        <name>Zn(2+)</name>
        <dbReference type="ChEBI" id="CHEBI:29105"/>
        <note>catalytic</note>
    </ligand>
</feature>
<keyword evidence="11" id="KW-0325">Glycoprotein</keyword>
<keyword evidence="19" id="KW-1185">Reference proteome</keyword>
<dbReference type="InterPro" id="IPR034035">
    <property type="entry name" value="Astacin-like_dom"/>
</dbReference>
<evidence type="ECO:0000256" key="2">
    <source>
        <dbReference type="ARBA" id="ARBA00022656"/>
    </source>
</evidence>
<evidence type="ECO:0000313" key="19">
    <source>
        <dbReference type="Proteomes" id="UP000887567"/>
    </source>
</evidence>
<organism evidence="18 19">
    <name type="scientific">Exaiptasia diaphana</name>
    <name type="common">Tropical sea anemone</name>
    <name type="synonym">Aiptasia pulchella</name>
    <dbReference type="NCBI Taxonomy" id="2652724"/>
    <lineage>
        <taxon>Eukaryota</taxon>
        <taxon>Metazoa</taxon>
        <taxon>Cnidaria</taxon>
        <taxon>Anthozoa</taxon>
        <taxon>Hexacorallia</taxon>
        <taxon>Actiniaria</taxon>
        <taxon>Aiptasiidae</taxon>
        <taxon>Exaiptasia</taxon>
    </lineage>
</organism>
<protein>
    <recommendedName>
        <fullName evidence="14">Metalloendopeptidase</fullName>
        <ecNumber evidence="14">3.4.24.-</ecNumber>
    </recommendedName>
</protein>